<protein>
    <submittedName>
        <fullName evidence="2">Uncharacterized protein</fullName>
    </submittedName>
</protein>
<evidence type="ECO:0000313" key="3">
    <source>
        <dbReference type="Proteomes" id="UP001341840"/>
    </source>
</evidence>
<name>A0ABU6WY15_9FABA</name>
<gene>
    <name evidence="2" type="ORF">PIB30_109735</name>
</gene>
<evidence type="ECO:0000256" key="1">
    <source>
        <dbReference type="SAM" id="MobiDB-lite"/>
    </source>
</evidence>
<reference evidence="2 3" key="1">
    <citation type="journal article" date="2023" name="Plants (Basel)">
        <title>Bridging the Gap: Combining Genomics and Transcriptomics Approaches to Understand Stylosanthes scabra, an Orphan Legume from the Brazilian Caatinga.</title>
        <authorList>
            <person name="Ferreira-Neto J.R.C."/>
            <person name="da Silva M.D."/>
            <person name="Binneck E."/>
            <person name="de Melo N.F."/>
            <person name="da Silva R.H."/>
            <person name="de Melo A.L.T.M."/>
            <person name="Pandolfi V."/>
            <person name="Bustamante F.O."/>
            <person name="Brasileiro-Vidal A.C."/>
            <person name="Benko-Iseppon A.M."/>
        </authorList>
    </citation>
    <scope>NUCLEOTIDE SEQUENCE [LARGE SCALE GENOMIC DNA]</scope>
    <source>
        <tissue evidence="2">Leaves</tissue>
    </source>
</reference>
<sequence>MFAHNRVNTLREMKKLILSHLSPKDGRENGHLSYRFQAITADNRLEYRPFWISEDNHVWMTFEVHKNIMEYKVMEFYAEVRHAGCSSSFYPLVLSTANAPSHVLTMDDVVMRDYNFGDDSDYEEESSYHSTKEEEEVPNTPRLDVP</sequence>
<organism evidence="2 3">
    <name type="scientific">Stylosanthes scabra</name>
    <dbReference type="NCBI Taxonomy" id="79078"/>
    <lineage>
        <taxon>Eukaryota</taxon>
        <taxon>Viridiplantae</taxon>
        <taxon>Streptophyta</taxon>
        <taxon>Embryophyta</taxon>
        <taxon>Tracheophyta</taxon>
        <taxon>Spermatophyta</taxon>
        <taxon>Magnoliopsida</taxon>
        <taxon>eudicotyledons</taxon>
        <taxon>Gunneridae</taxon>
        <taxon>Pentapetalae</taxon>
        <taxon>rosids</taxon>
        <taxon>fabids</taxon>
        <taxon>Fabales</taxon>
        <taxon>Fabaceae</taxon>
        <taxon>Papilionoideae</taxon>
        <taxon>50 kb inversion clade</taxon>
        <taxon>dalbergioids sensu lato</taxon>
        <taxon>Dalbergieae</taxon>
        <taxon>Pterocarpus clade</taxon>
        <taxon>Stylosanthes</taxon>
    </lineage>
</organism>
<proteinExistence type="predicted"/>
<accession>A0ABU6WY15</accession>
<dbReference type="EMBL" id="JASCZI010187029">
    <property type="protein sequence ID" value="MED6190819.1"/>
    <property type="molecule type" value="Genomic_DNA"/>
</dbReference>
<dbReference type="Proteomes" id="UP001341840">
    <property type="component" value="Unassembled WGS sequence"/>
</dbReference>
<comment type="caution">
    <text evidence="2">The sequence shown here is derived from an EMBL/GenBank/DDBJ whole genome shotgun (WGS) entry which is preliminary data.</text>
</comment>
<keyword evidence="3" id="KW-1185">Reference proteome</keyword>
<feature type="non-terminal residue" evidence="2">
    <location>
        <position position="146"/>
    </location>
</feature>
<evidence type="ECO:0000313" key="2">
    <source>
        <dbReference type="EMBL" id="MED6190819.1"/>
    </source>
</evidence>
<feature type="region of interest" description="Disordered" evidence="1">
    <location>
        <begin position="120"/>
        <end position="146"/>
    </location>
</feature>